<dbReference type="EMBL" id="JAMZEC010000001">
    <property type="protein sequence ID" value="MCP2345361.1"/>
    <property type="molecule type" value="Genomic_DNA"/>
</dbReference>
<dbReference type="RefSeq" id="WP_301309463.1">
    <property type="nucleotide sequence ID" value="NZ_BAAAVE010000019.1"/>
</dbReference>
<evidence type="ECO:0000313" key="1">
    <source>
        <dbReference type="EMBL" id="MCP2345361.1"/>
    </source>
</evidence>
<sequence>MHAELEYLVMRNRAEELRRAAARHRLAREASGRRRSFVAKLFS</sequence>
<keyword evidence="2" id="KW-1185">Reference proteome</keyword>
<evidence type="ECO:0008006" key="3">
    <source>
        <dbReference type="Google" id="ProtNLM"/>
    </source>
</evidence>
<gene>
    <name evidence="1" type="ORF">HD595_001483</name>
</gene>
<protein>
    <recommendedName>
        <fullName evidence="3">DUF5753 domain-containing protein</fullName>
    </recommendedName>
</protein>
<dbReference type="Proteomes" id="UP001320766">
    <property type="component" value="Unassembled WGS sequence"/>
</dbReference>
<name>A0ABT1JUC4_9ACTN</name>
<reference evidence="1 2" key="1">
    <citation type="submission" date="2022-06" db="EMBL/GenBank/DDBJ databases">
        <title>Sequencing the genomes of 1000 actinobacteria strains.</title>
        <authorList>
            <person name="Klenk H.-P."/>
        </authorList>
    </citation>
    <scope>NUCLEOTIDE SEQUENCE [LARGE SCALE GENOMIC DNA]</scope>
    <source>
        <strain evidence="1 2">DSM 44170</strain>
    </source>
</reference>
<evidence type="ECO:0000313" key="2">
    <source>
        <dbReference type="Proteomes" id="UP001320766"/>
    </source>
</evidence>
<comment type="caution">
    <text evidence="1">The sequence shown here is derived from an EMBL/GenBank/DDBJ whole genome shotgun (WGS) entry which is preliminary data.</text>
</comment>
<proteinExistence type="predicted"/>
<accession>A0ABT1JUC4</accession>
<organism evidence="1 2">
    <name type="scientific">Nonomuraea roseoviolacea subsp. carminata</name>
    <dbReference type="NCBI Taxonomy" id="160689"/>
    <lineage>
        <taxon>Bacteria</taxon>
        <taxon>Bacillati</taxon>
        <taxon>Actinomycetota</taxon>
        <taxon>Actinomycetes</taxon>
        <taxon>Streptosporangiales</taxon>
        <taxon>Streptosporangiaceae</taxon>
        <taxon>Nonomuraea</taxon>
    </lineage>
</organism>